<dbReference type="InterPro" id="IPR029483">
    <property type="entry name" value="GH97_C"/>
</dbReference>
<dbReference type="InterPro" id="IPR014718">
    <property type="entry name" value="GH-type_carb-bd"/>
</dbReference>
<accession>A0A1Y1CEP4</accession>
<keyword evidence="4" id="KW-0106">Calcium</keyword>
<evidence type="ECO:0000256" key="2">
    <source>
        <dbReference type="ARBA" id="ARBA00011245"/>
    </source>
</evidence>
<proteinExistence type="predicted"/>
<evidence type="ECO:0000256" key="5">
    <source>
        <dbReference type="ARBA" id="ARBA00023295"/>
    </source>
</evidence>
<keyword evidence="3" id="KW-0378">Hydrolase</keyword>
<evidence type="ECO:0000259" key="8">
    <source>
        <dbReference type="Pfam" id="PF14508"/>
    </source>
</evidence>
<dbReference type="RefSeq" id="WP_096427709.1">
    <property type="nucleotide sequence ID" value="NZ_AP018042.1"/>
</dbReference>
<gene>
    <name evidence="10" type="ORF">ALGA_0400</name>
</gene>
<evidence type="ECO:0000259" key="9">
    <source>
        <dbReference type="Pfam" id="PF14509"/>
    </source>
</evidence>
<dbReference type="GO" id="GO:0030246">
    <property type="term" value="F:carbohydrate binding"/>
    <property type="evidence" value="ECO:0007669"/>
    <property type="project" value="InterPro"/>
</dbReference>
<organism evidence="10 11">
    <name type="scientific">Labilibaculum antarcticum</name>
    <dbReference type="NCBI Taxonomy" id="1717717"/>
    <lineage>
        <taxon>Bacteria</taxon>
        <taxon>Pseudomonadati</taxon>
        <taxon>Bacteroidota</taxon>
        <taxon>Bacteroidia</taxon>
        <taxon>Marinilabiliales</taxon>
        <taxon>Marinifilaceae</taxon>
        <taxon>Labilibaculum</taxon>
    </lineage>
</organism>
<dbReference type="Pfam" id="PF10566">
    <property type="entry name" value="Glyco_hydro_97"/>
    <property type="match status" value="1"/>
</dbReference>
<protein>
    <recommendedName>
        <fullName evidence="12">Alpha-glucosidase</fullName>
    </recommendedName>
</protein>
<dbReference type="Gene3D" id="2.70.98.10">
    <property type="match status" value="1"/>
</dbReference>
<dbReference type="OrthoDB" id="1109141at2"/>
<feature type="domain" description="Glycosyl-hydrolase 97 C-terminal oligomerisation" evidence="9">
    <location>
        <begin position="551"/>
        <end position="646"/>
    </location>
</feature>
<dbReference type="InterPro" id="IPR017853">
    <property type="entry name" value="GH"/>
</dbReference>
<dbReference type="KEGG" id="mbas:ALGA_0400"/>
<reference evidence="10 11" key="1">
    <citation type="journal article" date="2018" name="Mar. Genomics">
        <title>Complete genome sequence of Marinifilaceae bacterium strain SPP2, isolated from the Antarctic marine sediment.</title>
        <authorList>
            <person name="Watanabe M."/>
            <person name="Kojima H."/>
            <person name="Fukui M."/>
        </authorList>
    </citation>
    <scope>NUCLEOTIDE SEQUENCE [LARGE SCALE GENOMIC DNA]</scope>
    <source>
        <strain evidence="10 11">SPP2</strain>
    </source>
</reference>
<dbReference type="InterPro" id="IPR019563">
    <property type="entry name" value="GH97_catalytic"/>
</dbReference>
<name>A0A1Y1CEP4_9BACT</name>
<dbReference type="Proteomes" id="UP000218267">
    <property type="component" value="Chromosome"/>
</dbReference>
<dbReference type="AlphaFoldDB" id="A0A1Y1CEP4"/>
<dbReference type="Gene3D" id="3.20.20.70">
    <property type="entry name" value="Aldolase class I"/>
    <property type="match status" value="1"/>
</dbReference>
<dbReference type="EMBL" id="AP018042">
    <property type="protein sequence ID" value="BAX78794.1"/>
    <property type="molecule type" value="Genomic_DNA"/>
</dbReference>
<evidence type="ECO:0000259" key="7">
    <source>
        <dbReference type="Pfam" id="PF10566"/>
    </source>
</evidence>
<dbReference type="InterPro" id="IPR013780">
    <property type="entry name" value="Glyco_hydro_b"/>
</dbReference>
<evidence type="ECO:0000256" key="6">
    <source>
        <dbReference type="SAM" id="SignalP"/>
    </source>
</evidence>
<dbReference type="Pfam" id="PF14509">
    <property type="entry name" value="GH97_C"/>
    <property type="match status" value="1"/>
</dbReference>
<dbReference type="Pfam" id="PF14508">
    <property type="entry name" value="GH97_N"/>
    <property type="match status" value="1"/>
</dbReference>
<comment type="subunit">
    <text evidence="2">Monomer.</text>
</comment>
<feature type="chain" id="PRO_5013073058" description="Alpha-glucosidase" evidence="6">
    <location>
        <begin position="21"/>
        <end position="650"/>
    </location>
</feature>
<evidence type="ECO:0000256" key="4">
    <source>
        <dbReference type="ARBA" id="ARBA00022837"/>
    </source>
</evidence>
<keyword evidence="5" id="KW-0326">Glycosidase</keyword>
<evidence type="ECO:0000256" key="1">
    <source>
        <dbReference type="ARBA" id="ARBA00001913"/>
    </source>
</evidence>
<evidence type="ECO:0008006" key="12">
    <source>
        <dbReference type="Google" id="ProtNLM"/>
    </source>
</evidence>
<evidence type="ECO:0000313" key="10">
    <source>
        <dbReference type="EMBL" id="BAX78794.1"/>
    </source>
</evidence>
<dbReference type="InterPro" id="IPR013785">
    <property type="entry name" value="Aldolase_TIM"/>
</dbReference>
<dbReference type="SUPFAM" id="SSF51445">
    <property type="entry name" value="(Trans)glycosidases"/>
    <property type="match status" value="1"/>
</dbReference>
<evidence type="ECO:0000256" key="3">
    <source>
        <dbReference type="ARBA" id="ARBA00022801"/>
    </source>
</evidence>
<dbReference type="GO" id="GO:0016798">
    <property type="term" value="F:hydrolase activity, acting on glycosyl bonds"/>
    <property type="evidence" value="ECO:0007669"/>
    <property type="project" value="UniProtKB-KW"/>
</dbReference>
<feature type="domain" description="Glycosyl-hydrolase 97 N-terminal" evidence="8">
    <location>
        <begin position="25"/>
        <end position="281"/>
    </location>
</feature>
<comment type="cofactor">
    <cofactor evidence="1">
        <name>Ca(2+)</name>
        <dbReference type="ChEBI" id="CHEBI:29108"/>
    </cofactor>
</comment>
<sequence length="650" mass="74916">MNKRILGLFCFCLLISTVFAKDYKLQSPNKKISINLSTDSKLSFSVFHNQTQLIAPTTISMELGNGIILGGNPQVIKDIDKSVNRELRPVVREKNEIIVENYNEIKLSFKQNFNLTFRAYDNGIAYRFETKFPNEIKIKKETGEFNFPDNKLVYWPREKSFHSNNQVYYDFTSLGELSSKDLGSLPVLMTSEDAPSILIGETDLEDYPGMWFHGAEGNALVSTFPAYPDKTEQVEDRDVFVRTRKNYIAKTEGTRTFPWRYVAIAENDGDLITNQLSWLLADTCVIEDPSWIKPGKIAWDWWNANNIYGVDFRAGVNTETYKYYIDFAADYGLEYIIMDEGWYELGDLLKIVPEIDMDELTSYAKEKGVGIILWVVWKTLDDQLEVALDKFQDWGIKGIKVDFMDKDDQWMVNYYHKIARESAKRELLVDFHGSYKPSGIRRKYPNVLTREGVNGGEQYKWSMNQTPEHNLTTPFSRMVAGPMDYTPGAMNNAQKKDYKPIFDTPMSMGTRCHQLGMYVVYESPLQMLCDNPSNYKKEPECMEFLSAVPAVWDETKILNAKISDYITVARRSGTDWYIGAMTDWDSRDLEFDLSFLNEGEYKMILYRDGDNADRNAIDYKKEVQTVDSTNKLKIHLAPGGGWVARLIPMK</sequence>
<feature type="signal peptide" evidence="6">
    <location>
        <begin position="1"/>
        <end position="20"/>
    </location>
</feature>
<evidence type="ECO:0000313" key="11">
    <source>
        <dbReference type="Proteomes" id="UP000218267"/>
    </source>
</evidence>
<reference evidence="11" key="2">
    <citation type="journal article" date="2020" name="Antonie Van Leeuwenhoek">
        <title>Labilibaculum antarcticum sp. nov., a novel facultative anaerobic, psychrotorelant bacterium isolated from marine sediment of Antarctica.</title>
        <authorList>
            <person name="Watanabe M."/>
            <person name="Kojima H."/>
            <person name="Fukui M."/>
        </authorList>
    </citation>
    <scope>NUCLEOTIDE SEQUENCE [LARGE SCALE GENOMIC DNA]</scope>
    <source>
        <strain evidence="11">SPP2</strain>
    </source>
</reference>
<dbReference type="PANTHER" id="PTHR35803:SF2">
    <property type="entry name" value="RETAINING ALPHA-GALACTOSIDASE"/>
    <property type="match status" value="1"/>
</dbReference>
<feature type="domain" description="Glycosyl-hydrolase 97 catalytic" evidence="7">
    <location>
        <begin position="301"/>
        <end position="453"/>
    </location>
</feature>
<keyword evidence="11" id="KW-1185">Reference proteome</keyword>
<dbReference type="InterPro" id="IPR052720">
    <property type="entry name" value="Glycosyl_hydrolase_97"/>
</dbReference>
<dbReference type="Gene3D" id="2.60.40.1180">
    <property type="entry name" value="Golgi alpha-mannosidase II"/>
    <property type="match status" value="1"/>
</dbReference>
<keyword evidence="6" id="KW-0732">Signal</keyword>
<dbReference type="PANTHER" id="PTHR35803">
    <property type="entry name" value="GLUCAN 1,4-ALPHA-GLUCOSIDASE SUSB-RELATED"/>
    <property type="match status" value="1"/>
</dbReference>
<dbReference type="InterPro" id="IPR029486">
    <property type="entry name" value="GH97_N"/>
</dbReference>